<keyword evidence="5 12" id="KW-1133">Transmembrane helix</keyword>
<dbReference type="InterPro" id="IPR013783">
    <property type="entry name" value="Ig-like_fold"/>
</dbReference>
<proteinExistence type="evidence at transcript level"/>
<keyword evidence="7 12" id="KW-0472">Membrane</keyword>
<keyword evidence="3 12" id="KW-0812">Transmembrane</keyword>
<name>A0A514YA22_HORSE</name>
<keyword evidence="4" id="KW-0391">Immunity</keyword>
<dbReference type="PROSITE" id="PS00290">
    <property type="entry name" value="IG_MHC"/>
    <property type="match status" value="1"/>
</dbReference>
<keyword evidence="6" id="KW-1064">Adaptive immunity</keyword>
<dbReference type="InterPro" id="IPR014745">
    <property type="entry name" value="MHC_II_a/b_N"/>
</dbReference>
<evidence type="ECO:0000256" key="6">
    <source>
        <dbReference type="ARBA" id="ARBA00023130"/>
    </source>
</evidence>
<evidence type="ECO:0000256" key="1">
    <source>
        <dbReference type="ARBA" id="ARBA00004479"/>
    </source>
</evidence>
<evidence type="ECO:0000256" key="10">
    <source>
        <dbReference type="ARBA" id="ARBA00023182"/>
    </source>
</evidence>
<dbReference type="InterPro" id="IPR011162">
    <property type="entry name" value="MHC_I/II-like_Ag-recog"/>
</dbReference>
<accession>A0A514YA22</accession>
<dbReference type="EMBL" id="MH792150">
    <property type="protein sequence ID" value="QDK54811.1"/>
    <property type="molecule type" value="mRNA"/>
</dbReference>
<dbReference type="FunFam" id="2.60.40.10:FF:000280">
    <property type="entry name" value="HLA class II histocompatibility antigen, DR alpha chain"/>
    <property type="match status" value="1"/>
</dbReference>
<dbReference type="InterPro" id="IPR007110">
    <property type="entry name" value="Ig-like_dom"/>
</dbReference>
<dbReference type="SMART" id="SM00407">
    <property type="entry name" value="IGc1"/>
    <property type="match status" value="1"/>
</dbReference>
<dbReference type="AlphaFoldDB" id="A0A514YA22"/>
<dbReference type="GO" id="GO:0042613">
    <property type="term" value="C:MHC class II protein complex"/>
    <property type="evidence" value="ECO:0007669"/>
    <property type="project" value="UniProtKB-KW"/>
</dbReference>
<dbReference type="SUPFAM" id="SSF48726">
    <property type="entry name" value="Immunoglobulin"/>
    <property type="match status" value="1"/>
</dbReference>
<protein>
    <submittedName>
        <fullName evidence="15">MHC class II antigen</fullName>
    </submittedName>
</protein>
<dbReference type="Gene3D" id="2.60.40.10">
    <property type="entry name" value="Immunoglobulins"/>
    <property type="match status" value="1"/>
</dbReference>
<dbReference type="InterPro" id="IPR003006">
    <property type="entry name" value="Ig/MHC_CS"/>
</dbReference>
<dbReference type="Gene3D" id="3.10.320.10">
    <property type="entry name" value="Class II Histocompatibility Antigen, M Beta Chain, Chain B, domain 1"/>
    <property type="match status" value="1"/>
</dbReference>
<feature type="chain" id="PRO_5022067762" evidence="13">
    <location>
        <begin position="24"/>
        <end position="255"/>
    </location>
</feature>
<dbReference type="Pfam" id="PF07654">
    <property type="entry name" value="C1-set"/>
    <property type="match status" value="1"/>
</dbReference>
<comment type="similarity">
    <text evidence="2 11">Belongs to the MHC class II family.</text>
</comment>
<evidence type="ECO:0000256" key="11">
    <source>
        <dbReference type="RuleBase" id="RU004238"/>
    </source>
</evidence>
<feature type="transmembrane region" description="Helical" evidence="12">
    <location>
        <begin position="222"/>
        <end position="243"/>
    </location>
</feature>
<evidence type="ECO:0000256" key="5">
    <source>
        <dbReference type="ARBA" id="ARBA00022989"/>
    </source>
</evidence>
<keyword evidence="8" id="KW-1015">Disulfide bond</keyword>
<evidence type="ECO:0000256" key="12">
    <source>
        <dbReference type="SAM" id="Phobius"/>
    </source>
</evidence>
<dbReference type="GO" id="GO:0002250">
    <property type="term" value="P:adaptive immune response"/>
    <property type="evidence" value="ECO:0007669"/>
    <property type="project" value="UniProtKB-KW"/>
</dbReference>
<dbReference type="InterPro" id="IPR001003">
    <property type="entry name" value="MHC_II_a_N"/>
</dbReference>
<dbReference type="GO" id="GO:0002504">
    <property type="term" value="P:antigen processing and presentation of peptide or polysaccharide antigen via MHC class II"/>
    <property type="evidence" value="ECO:0007669"/>
    <property type="project" value="UniProtKB-KW"/>
</dbReference>
<organism evidence="15">
    <name type="scientific">Equus caballus</name>
    <name type="common">Horse</name>
    <dbReference type="NCBI Taxonomy" id="9796"/>
    <lineage>
        <taxon>Eukaryota</taxon>
        <taxon>Metazoa</taxon>
        <taxon>Chordata</taxon>
        <taxon>Craniata</taxon>
        <taxon>Vertebrata</taxon>
        <taxon>Euteleostomi</taxon>
        <taxon>Mammalia</taxon>
        <taxon>Eutheria</taxon>
        <taxon>Laurasiatheria</taxon>
        <taxon>Perissodactyla</taxon>
        <taxon>Equidae</taxon>
        <taxon>Equus</taxon>
    </lineage>
</organism>
<keyword evidence="10" id="KW-0491">MHC II</keyword>
<sequence>MILNRALILGALTLTTMMSACGGEDIVADHFASYGTNVYQSYGDFGQYTHEFDGDEKFHVDLEKKETVWRLPVFSEFTSFDPQGALQNIATAKYNLDILIKRSNSTAATNEVPEVTVFPKSPVVLGQPNTLICLVDNIFPPVINVTWLRNGHSVSEGVFEMIFLPKTDDSFLKISYLTFLPSADDIYDCKVEHWGLDEPLLKHWEPEIPTPMSELTETVVCALGLAVGFVGIVVGTFLIIRALRSGGALRRQGCL</sequence>
<evidence type="ECO:0000313" key="15">
    <source>
        <dbReference type="EMBL" id="QDK54811.1"/>
    </source>
</evidence>
<evidence type="ECO:0000256" key="7">
    <source>
        <dbReference type="ARBA" id="ARBA00023136"/>
    </source>
</evidence>
<gene>
    <name evidence="15" type="primary">ELA-DQA1</name>
</gene>
<dbReference type="PROSITE" id="PS51257">
    <property type="entry name" value="PROKAR_LIPOPROTEIN"/>
    <property type="match status" value="1"/>
</dbReference>
<evidence type="ECO:0000256" key="13">
    <source>
        <dbReference type="SAM" id="SignalP"/>
    </source>
</evidence>
<evidence type="ECO:0000256" key="4">
    <source>
        <dbReference type="ARBA" id="ARBA00022859"/>
    </source>
</evidence>
<dbReference type="FunFam" id="3.10.320.10:FF:000002">
    <property type="entry name" value="HLA class II histocompatibility antigen, DR alpha chain"/>
    <property type="match status" value="1"/>
</dbReference>
<dbReference type="Pfam" id="PF00993">
    <property type="entry name" value="MHC_II_alpha"/>
    <property type="match status" value="1"/>
</dbReference>
<evidence type="ECO:0000256" key="2">
    <source>
        <dbReference type="ARBA" id="ARBA00007394"/>
    </source>
</evidence>
<dbReference type="InterPro" id="IPR050160">
    <property type="entry name" value="MHC/Immunoglobulin"/>
</dbReference>
<dbReference type="PROSITE" id="PS50835">
    <property type="entry name" value="IG_LIKE"/>
    <property type="match status" value="1"/>
</dbReference>
<evidence type="ECO:0000256" key="8">
    <source>
        <dbReference type="ARBA" id="ARBA00023157"/>
    </source>
</evidence>
<feature type="signal peptide" evidence="13">
    <location>
        <begin position="1"/>
        <end position="23"/>
    </location>
</feature>
<dbReference type="SUPFAM" id="SSF54452">
    <property type="entry name" value="MHC antigen-recognition domain"/>
    <property type="match status" value="1"/>
</dbReference>
<comment type="subcellular location">
    <subcellularLocation>
        <location evidence="1">Membrane</location>
        <topology evidence="1">Single-pass type I membrane protein</topology>
    </subcellularLocation>
</comment>
<evidence type="ECO:0000256" key="9">
    <source>
        <dbReference type="ARBA" id="ARBA00023180"/>
    </source>
</evidence>
<dbReference type="PANTHER" id="PTHR19944">
    <property type="entry name" value="MHC CLASS II-RELATED"/>
    <property type="match status" value="1"/>
</dbReference>
<dbReference type="PANTHER" id="PTHR19944:SF59">
    <property type="entry name" value="HLA CLASS II HISTOCOMPATIBILITY ANTIGEN, DQ ALPHA 1 CHAIN"/>
    <property type="match status" value="1"/>
</dbReference>
<evidence type="ECO:0000256" key="3">
    <source>
        <dbReference type="ARBA" id="ARBA00022692"/>
    </source>
</evidence>
<dbReference type="InterPro" id="IPR003597">
    <property type="entry name" value="Ig_C1-set"/>
</dbReference>
<feature type="domain" description="Ig-like" evidence="14">
    <location>
        <begin position="113"/>
        <end position="193"/>
    </location>
</feature>
<keyword evidence="13" id="KW-0732">Signal</keyword>
<keyword evidence="9" id="KW-0325">Glycoprotein</keyword>
<dbReference type="InterPro" id="IPR036179">
    <property type="entry name" value="Ig-like_dom_sf"/>
</dbReference>
<reference evidence="15" key="1">
    <citation type="submission" date="2018-08" db="EMBL/GenBank/DDBJ databases">
        <authorList>
            <person name="Miller D."/>
            <person name="Case A."/>
            <person name="Younger L."/>
            <person name="Holmes C."/>
            <person name="Antczak D.F."/>
        </authorList>
    </citation>
    <scope>NUCLEOTIDE SEQUENCE</scope>
    <source>
        <strain evidence="15">Arabian #3790</strain>
    </source>
</reference>
<dbReference type="SMART" id="SM00920">
    <property type="entry name" value="MHC_II_alpha"/>
    <property type="match status" value="1"/>
</dbReference>
<evidence type="ECO:0000259" key="14">
    <source>
        <dbReference type="PROSITE" id="PS50835"/>
    </source>
</evidence>